<proteinExistence type="predicted"/>
<keyword evidence="10" id="KW-1185">Reference proteome</keyword>
<dbReference type="Pfam" id="PF00069">
    <property type="entry name" value="Pkinase"/>
    <property type="match status" value="1"/>
</dbReference>
<dbReference type="CDD" id="cd14014">
    <property type="entry name" value="STKc_PknB_like"/>
    <property type="match status" value="1"/>
</dbReference>
<evidence type="ECO:0000256" key="5">
    <source>
        <dbReference type="PROSITE-ProRule" id="PRU10141"/>
    </source>
</evidence>
<evidence type="ECO:0000256" key="6">
    <source>
        <dbReference type="SAM" id="MobiDB-lite"/>
    </source>
</evidence>
<dbReference type="Proteomes" id="UP001601197">
    <property type="component" value="Unassembled WGS sequence"/>
</dbReference>
<keyword evidence="7" id="KW-0812">Transmembrane</keyword>
<dbReference type="InterPro" id="IPR011009">
    <property type="entry name" value="Kinase-like_dom_sf"/>
</dbReference>
<dbReference type="Gene3D" id="1.10.510.10">
    <property type="entry name" value="Transferase(Phosphotransferase) domain 1"/>
    <property type="match status" value="1"/>
</dbReference>
<keyword evidence="4 5" id="KW-0067">ATP-binding</keyword>
<organism evidence="9 10">
    <name type="scientific">Streptomyces kebangsaanensis</name>
    <dbReference type="NCBI Taxonomy" id="864058"/>
    <lineage>
        <taxon>Bacteria</taxon>
        <taxon>Bacillati</taxon>
        <taxon>Actinomycetota</taxon>
        <taxon>Actinomycetes</taxon>
        <taxon>Kitasatosporales</taxon>
        <taxon>Streptomycetaceae</taxon>
        <taxon>Streptomyces</taxon>
    </lineage>
</organism>
<keyword evidence="7" id="KW-1133">Transmembrane helix</keyword>
<accession>A0ABW6L078</accession>
<dbReference type="RefSeq" id="WP_388352291.1">
    <property type="nucleotide sequence ID" value="NZ_JBIAFJ010000036.1"/>
</dbReference>
<keyword evidence="1" id="KW-0808">Transferase</keyword>
<dbReference type="PROSITE" id="PS00107">
    <property type="entry name" value="PROTEIN_KINASE_ATP"/>
    <property type="match status" value="1"/>
</dbReference>
<name>A0ABW6L078_9ACTN</name>
<evidence type="ECO:0000313" key="9">
    <source>
        <dbReference type="EMBL" id="MFE9173526.1"/>
    </source>
</evidence>
<gene>
    <name evidence="9" type="ORF">ACFYNZ_29380</name>
</gene>
<feature type="transmembrane region" description="Helical" evidence="7">
    <location>
        <begin position="337"/>
        <end position="358"/>
    </location>
</feature>
<dbReference type="InterPro" id="IPR000719">
    <property type="entry name" value="Prot_kinase_dom"/>
</dbReference>
<feature type="region of interest" description="Disordered" evidence="6">
    <location>
        <begin position="364"/>
        <end position="405"/>
    </location>
</feature>
<evidence type="ECO:0000256" key="2">
    <source>
        <dbReference type="ARBA" id="ARBA00022741"/>
    </source>
</evidence>
<dbReference type="PROSITE" id="PS50011">
    <property type="entry name" value="PROTEIN_KINASE_DOM"/>
    <property type="match status" value="1"/>
</dbReference>
<evidence type="ECO:0000259" key="8">
    <source>
        <dbReference type="PROSITE" id="PS50011"/>
    </source>
</evidence>
<dbReference type="Gene3D" id="3.30.200.20">
    <property type="entry name" value="Phosphorylase Kinase, domain 1"/>
    <property type="match status" value="1"/>
</dbReference>
<keyword evidence="3 9" id="KW-0418">Kinase</keyword>
<evidence type="ECO:0000256" key="3">
    <source>
        <dbReference type="ARBA" id="ARBA00022777"/>
    </source>
</evidence>
<evidence type="ECO:0000256" key="1">
    <source>
        <dbReference type="ARBA" id="ARBA00022679"/>
    </source>
</evidence>
<keyword evidence="2 5" id="KW-0547">Nucleotide-binding</keyword>
<evidence type="ECO:0000256" key="7">
    <source>
        <dbReference type="SAM" id="Phobius"/>
    </source>
</evidence>
<dbReference type="EMBL" id="JBIAFJ010000036">
    <property type="protein sequence ID" value="MFE9173526.1"/>
    <property type="molecule type" value="Genomic_DNA"/>
</dbReference>
<feature type="region of interest" description="Disordered" evidence="6">
    <location>
        <begin position="277"/>
        <end position="332"/>
    </location>
</feature>
<feature type="domain" description="Protein kinase" evidence="8">
    <location>
        <begin position="15"/>
        <end position="275"/>
    </location>
</feature>
<evidence type="ECO:0000313" key="10">
    <source>
        <dbReference type="Proteomes" id="UP001601197"/>
    </source>
</evidence>
<dbReference type="SUPFAM" id="SSF56112">
    <property type="entry name" value="Protein kinase-like (PK-like)"/>
    <property type="match status" value="1"/>
</dbReference>
<dbReference type="PROSITE" id="PS00108">
    <property type="entry name" value="PROTEIN_KINASE_ST"/>
    <property type="match status" value="1"/>
</dbReference>
<feature type="compositionally biased region" description="Pro residues" evidence="6">
    <location>
        <begin position="286"/>
        <end position="301"/>
    </location>
</feature>
<dbReference type="GO" id="GO:0016301">
    <property type="term" value="F:kinase activity"/>
    <property type="evidence" value="ECO:0007669"/>
    <property type="project" value="UniProtKB-KW"/>
</dbReference>
<dbReference type="PANTHER" id="PTHR43289:SF34">
    <property type="entry name" value="SERINE_THREONINE-PROTEIN KINASE YBDM-RELATED"/>
    <property type="match status" value="1"/>
</dbReference>
<dbReference type="InterPro" id="IPR008271">
    <property type="entry name" value="Ser/Thr_kinase_AS"/>
</dbReference>
<sequence length="595" mass="62639">MEALKAQDPAHIGAYTLLARLGAGGMGQVYLGRSPGGRQVALKVIRDEITGHATTLARFRREVETVRAVRSAYTANLIDASLDEAPYWLATEYVEGPTLGGAVADRGPLPARTCRGLFAALAEGLAAVHAQGVTHRDLKPQNVILSSQGPQLIDFGIARSVDQTALTDAGFAAGTPGFTAPEVLTRGEVGPEADVFALGATLAYAATGRPPFGVGEAATVSYRAVHEPVDLTGVEPELAALIEACMAKEPGERPALTEVIERCGVREALVEDPFYSGLVGRGEPAPRTPSAPETPPAPPLQAPDLHQLPTIAPPQAVPGYTPTQMAQPAGRRRRTHWTVAVAAGLVVGVGAAAAFLLLPGEGRTGEVEAKSSPKPGAASAASAQPAATSAAPAKPTRPVATSAAPVKPVEDVGSAVPMYVEATAPSRDFWTADPNSQWGAGDCQLPAEERSEHFQFSVSAADSDDPYTSGKGRIGLRLKYADPKPGESYYVSAAVKPPHEIDPDTGKPAPGGRVSNLSMGYTSKPIDLYQHYRTDPDNDFVYLTYPDDFRDFVNGEERRGAIPVANDPGDWTVLFLHVREPRDYAIISCHGFTAK</sequence>
<comment type="caution">
    <text evidence="9">The sequence shown here is derived from an EMBL/GenBank/DDBJ whole genome shotgun (WGS) entry which is preliminary data.</text>
</comment>
<protein>
    <submittedName>
        <fullName evidence="9">Protein kinase</fullName>
    </submittedName>
</protein>
<feature type="binding site" evidence="5">
    <location>
        <position position="43"/>
    </location>
    <ligand>
        <name>ATP</name>
        <dbReference type="ChEBI" id="CHEBI:30616"/>
    </ligand>
</feature>
<keyword evidence="7" id="KW-0472">Membrane</keyword>
<feature type="compositionally biased region" description="Low complexity" evidence="6">
    <location>
        <begin position="372"/>
        <end position="394"/>
    </location>
</feature>
<dbReference type="PANTHER" id="PTHR43289">
    <property type="entry name" value="MITOGEN-ACTIVATED PROTEIN KINASE KINASE KINASE 20-RELATED"/>
    <property type="match status" value="1"/>
</dbReference>
<dbReference type="SMART" id="SM00220">
    <property type="entry name" value="S_TKc"/>
    <property type="match status" value="1"/>
</dbReference>
<dbReference type="InterPro" id="IPR017441">
    <property type="entry name" value="Protein_kinase_ATP_BS"/>
</dbReference>
<evidence type="ECO:0000256" key="4">
    <source>
        <dbReference type="ARBA" id="ARBA00022840"/>
    </source>
</evidence>
<reference evidence="9 10" key="1">
    <citation type="submission" date="2024-10" db="EMBL/GenBank/DDBJ databases">
        <title>The Natural Products Discovery Center: Release of the First 8490 Sequenced Strains for Exploring Actinobacteria Biosynthetic Diversity.</title>
        <authorList>
            <person name="Kalkreuter E."/>
            <person name="Kautsar S.A."/>
            <person name="Yang D."/>
            <person name="Bader C.D."/>
            <person name="Teijaro C.N."/>
            <person name="Fluegel L."/>
            <person name="Davis C.M."/>
            <person name="Simpson J.R."/>
            <person name="Lauterbach L."/>
            <person name="Steele A.D."/>
            <person name="Gui C."/>
            <person name="Meng S."/>
            <person name="Li G."/>
            <person name="Viehrig K."/>
            <person name="Ye F."/>
            <person name="Su P."/>
            <person name="Kiefer A.F."/>
            <person name="Nichols A."/>
            <person name="Cepeda A.J."/>
            <person name="Yan W."/>
            <person name="Fan B."/>
            <person name="Jiang Y."/>
            <person name="Adhikari A."/>
            <person name="Zheng C.-J."/>
            <person name="Schuster L."/>
            <person name="Cowan T.M."/>
            <person name="Smanski M.J."/>
            <person name="Chevrette M.G."/>
            <person name="De Carvalho L.P.S."/>
            <person name="Shen B."/>
        </authorList>
    </citation>
    <scope>NUCLEOTIDE SEQUENCE [LARGE SCALE GENOMIC DNA]</scope>
    <source>
        <strain evidence="9 10">NPDC007147</strain>
    </source>
</reference>